<dbReference type="InterPro" id="IPR036056">
    <property type="entry name" value="Fibrinogen-like_C"/>
</dbReference>
<dbReference type="GO" id="GO:0005509">
    <property type="term" value="F:calcium ion binding"/>
    <property type="evidence" value="ECO:0007669"/>
    <property type="project" value="InterPro"/>
</dbReference>
<feature type="signal peptide" evidence="8">
    <location>
        <begin position="1"/>
        <end position="20"/>
    </location>
</feature>
<dbReference type="PANTHER" id="PTHR46160:SF9">
    <property type="entry name" value="PROTEIN PRY2-RELATED"/>
    <property type="match status" value="1"/>
</dbReference>
<reference evidence="12 13" key="1">
    <citation type="submission" date="2014-11" db="EMBL/GenBank/DDBJ databases">
        <title>Genetic blueprint of the zoonotic pathogen Toxocara canis.</title>
        <authorList>
            <person name="Zhu X.-Q."/>
            <person name="Korhonen P.K."/>
            <person name="Cai H."/>
            <person name="Young N.D."/>
            <person name="Nejsum P."/>
            <person name="von Samson-Himmelstjerna G."/>
            <person name="Boag P.R."/>
            <person name="Tan P."/>
            <person name="Li Q."/>
            <person name="Min J."/>
            <person name="Yang Y."/>
            <person name="Wang X."/>
            <person name="Fang X."/>
            <person name="Hall R.S."/>
            <person name="Hofmann A."/>
            <person name="Sternberg P.W."/>
            <person name="Jex A.R."/>
            <person name="Gasser R.B."/>
        </authorList>
    </citation>
    <scope>NUCLEOTIDE SEQUENCE [LARGE SCALE GENOMIC DNA]</scope>
    <source>
        <strain evidence="12">PN_DK_2014</strain>
    </source>
</reference>
<dbReference type="InterPro" id="IPR000152">
    <property type="entry name" value="EGF-type_Asp/Asn_hydroxyl_site"/>
</dbReference>
<dbReference type="SMART" id="SM00216">
    <property type="entry name" value="VWD"/>
    <property type="match status" value="1"/>
</dbReference>
<comment type="caution">
    <text evidence="6">Lacks conserved residue(s) required for the propagation of feature annotation.</text>
</comment>
<evidence type="ECO:0000259" key="10">
    <source>
        <dbReference type="PROSITE" id="PS51233"/>
    </source>
</evidence>
<keyword evidence="3 8" id="KW-0732">Signal</keyword>
<dbReference type="CDD" id="cd19941">
    <property type="entry name" value="TIL"/>
    <property type="match status" value="1"/>
</dbReference>
<evidence type="ECO:0000256" key="1">
    <source>
        <dbReference type="ARBA" id="ARBA00007611"/>
    </source>
</evidence>
<dbReference type="PROSITE" id="PS50026">
    <property type="entry name" value="EGF_3"/>
    <property type="match status" value="3"/>
</dbReference>
<dbReference type="CDD" id="cd00054">
    <property type="entry name" value="EGF_CA"/>
    <property type="match status" value="2"/>
</dbReference>
<evidence type="ECO:0000259" key="11">
    <source>
        <dbReference type="PROSITE" id="PS51406"/>
    </source>
</evidence>
<feature type="chain" id="PRO_5002095540" evidence="8">
    <location>
        <begin position="21"/>
        <end position="1347"/>
    </location>
</feature>
<feature type="compositionally biased region" description="Low complexity" evidence="7">
    <location>
        <begin position="1234"/>
        <end position="1247"/>
    </location>
</feature>
<protein>
    <submittedName>
        <fullName evidence="12">IgGFc-binding protein</fullName>
    </submittedName>
</protein>
<dbReference type="NCBIfam" id="NF040941">
    <property type="entry name" value="GGGWT_bact"/>
    <property type="match status" value="1"/>
</dbReference>
<dbReference type="InterPro" id="IPR001881">
    <property type="entry name" value="EGF-like_Ca-bd_dom"/>
</dbReference>
<dbReference type="GO" id="GO:0004867">
    <property type="term" value="F:serine-type endopeptidase inhibitor activity"/>
    <property type="evidence" value="ECO:0007669"/>
    <property type="project" value="UniProtKB-KW"/>
</dbReference>
<dbReference type="SMART" id="SM00186">
    <property type="entry name" value="FBG"/>
    <property type="match status" value="1"/>
</dbReference>
<evidence type="ECO:0000259" key="9">
    <source>
        <dbReference type="PROSITE" id="PS50026"/>
    </source>
</evidence>
<accession>A0A0B2VPK8</accession>
<feature type="disulfide bond" evidence="6">
    <location>
        <begin position="96"/>
        <end position="105"/>
    </location>
</feature>
<evidence type="ECO:0000256" key="8">
    <source>
        <dbReference type="SAM" id="SignalP"/>
    </source>
</evidence>
<dbReference type="Pfam" id="PF00094">
    <property type="entry name" value="VWD"/>
    <property type="match status" value="1"/>
</dbReference>
<organism evidence="12 13">
    <name type="scientific">Toxocara canis</name>
    <name type="common">Canine roundworm</name>
    <dbReference type="NCBI Taxonomy" id="6265"/>
    <lineage>
        <taxon>Eukaryota</taxon>
        <taxon>Metazoa</taxon>
        <taxon>Ecdysozoa</taxon>
        <taxon>Nematoda</taxon>
        <taxon>Chromadorea</taxon>
        <taxon>Rhabditida</taxon>
        <taxon>Spirurina</taxon>
        <taxon>Ascaridomorpha</taxon>
        <taxon>Ascaridoidea</taxon>
        <taxon>Toxocaridae</taxon>
        <taxon>Toxocara</taxon>
    </lineage>
</organism>
<feature type="domain" description="EGF-like" evidence="9">
    <location>
        <begin position="107"/>
        <end position="146"/>
    </location>
</feature>
<evidence type="ECO:0000256" key="3">
    <source>
        <dbReference type="ARBA" id="ARBA00022729"/>
    </source>
</evidence>
<dbReference type="PROSITE" id="PS51233">
    <property type="entry name" value="VWFD"/>
    <property type="match status" value="1"/>
</dbReference>
<evidence type="ECO:0000256" key="4">
    <source>
        <dbReference type="ARBA" id="ARBA00022900"/>
    </source>
</evidence>
<dbReference type="InterPro" id="IPR002181">
    <property type="entry name" value="Fibrinogen_a/b/g_C_dom"/>
</dbReference>
<name>A0A0B2VPK8_TOXCA</name>
<dbReference type="FunFam" id="2.10.25.10:FF:000055">
    <property type="entry name" value="alpha-tectorin isoform X1"/>
    <property type="match status" value="1"/>
</dbReference>
<proteinExistence type="inferred from homology"/>
<sequence length="1347" mass="149808">MVHPLKVVLLLCVTFTTLEAFRSARRKRSSDDCPTGDHSMECRSKAELQEIIADLKKTIIAQQESINPNCTSCWSGPCMNGGKCTPIDASTYRCDCPEEFVGEQCEKKLKCHSNTCGANAICSIGNHQIMCVCPMGFTGNPRVSCAQRTVTASMVGDPHYTTFDGRSFDYMGLCPHYFVVPCNDTLPPPFGRFVVKAKNTPSYSNAQVSNVDEMEVELYGLSLYSNVRTFDLFVNRISTTMPFFYPNKENAKISVTFHNHEMRIRSDTNILVRFNKRKLSVQMPDVEELRGSDILCGLAGNINSDCKDDLRKRDGTLLNSESCSSTTKVNEFGDSYIITEANHFISENGMIDNGPCKKGAEMGSPQNDCDMEEAKRLCKPIIDVKRGKGIFSRCMKLPVTEIDRSYEACVYDTCYGRAKGSDDKTFCNSLELFAEKCQLYLPNTPLKWRVRSGCDELQCPLHAIAKECASACPRTCHNPNPPIECNEPCSEGCECEPGFYLDDSDPIKSVCIPLEECGCNDENGNHHAAAETWVNENCSTISHCDKGIAKTEAKNCSANAVCAIHSTALVRRCICKEGFEGDGYTCDDIDECADPQTCNAGLGHGKCNNTPGSYVCKCHPDYDSDPNCQYYRPRRHCADLFKYHNIVKSGVYNIRPFSSIDGPEADIMISVYCDMTTEGGGWTLMSGSLSDSMSNKTFDEYVTGFGDPAIKDVWLGLDIIHQMTVNEDTSLRVNLHYCAKRLKQKNLKMNIPARSTYCTYPSFKVHNRSRQYVVEIPYACEGTDESNEDDGWVRWDGKYGPKFTAYDSANATCSKFYRNTGWWFDDEDPSCGSANLNGNRYKCEARPNTSEIARYLKWNSNCVGKAELFLRPSNFDEHKLADQEALEDEGSEAQIIASSTGLNRTAEFTLDTTSEYQYPSPNQHSAAENDTEKDEKANSTLAPVNNTTNDVGNQGTSQSSAQDETDSIFTSRNWPSQSNDHHEQNTSTLRPIAGRTTYAQHDNSFVYAANDTKVSVALSNELSTAKSNVEEQRSSILDSMISGRTDAQHDNPSTSEGDEYARDVLESSSVLHLKGTEQPDNSTSEYARDVLESSSLLHLKGTEQPDNSTSEYARDVLESSLLLHLKGTEQPDNPTSEYARDVLESSSVLHLKGTEQPDHPTSEYARDVLESSSVLHLKGTEQPDKPTSESIFTESSNAQHYSSFASAVRGNLPDALSGRLQPPLNETDQRNKLTTESTEGTEGFTGEDQFPSKTAKRAEMTTTEEIASTEQTAMQTKITTQPQVATTRWEGRTSEHRVSGTTKMSFTGSARRVTRDWKNEATLRRRPEDIEWTTREAIIDLTAIEDY</sequence>
<dbReference type="SMART" id="SM00179">
    <property type="entry name" value="EGF_CA"/>
    <property type="match status" value="2"/>
</dbReference>
<dbReference type="InterPro" id="IPR052749">
    <property type="entry name" value="Alpha-tectorin"/>
</dbReference>
<dbReference type="PANTHER" id="PTHR46160">
    <property type="entry name" value="ALPHA-TECTORIN-RELATED"/>
    <property type="match status" value="1"/>
</dbReference>
<comment type="caution">
    <text evidence="12">The sequence shown here is derived from an EMBL/GenBank/DDBJ whole genome shotgun (WGS) entry which is preliminary data.</text>
</comment>
<dbReference type="Gene3D" id="3.90.215.10">
    <property type="entry name" value="Gamma Fibrinogen, chain A, domain 1"/>
    <property type="match status" value="1"/>
</dbReference>
<dbReference type="SUPFAM" id="SSF57567">
    <property type="entry name" value="Serine protease inhibitors"/>
    <property type="match status" value="1"/>
</dbReference>
<keyword evidence="13" id="KW-1185">Reference proteome</keyword>
<evidence type="ECO:0000256" key="5">
    <source>
        <dbReference type="ARBA" id="ARBA00023157"/>
    </source>
</evidence>
<evidence type="ECO:0000256" key="7">
    <source>
        <dbReference type="SAM" id="MobiDB-lite"/>
    </source>
</evidence>
<dbReference type="Gene3D" id="2.10.25.10">
    <property type="entry name" value="Laminin"/>
    <property type="match status" value="4"/>
</dbReference>
<feature type="domain" description="EGF-like" evidence="9">
    <location>
        <begin position="588"/>
        <end position="629"/>
    </location>
</feature>
<dbReference type="Pfam" id="PF12947">
    <property type="entry name" value="EGF_3"/>
    <property type="match status" value="1"/>
</dbReference>
<dbReference type="SMART" id="SM00181">
    <property type="entry name" value="EGF"/>
    <property type="match status" value="5"/>
</dbReference>
<dbReference type="PROSITE" id="PS00010">
    <property type="entry name" value="ASX_HYDROXYL"/>
    <property type="match status" value="1"/>
</dbReference>
<dbReference type="InterPro" id="IPR000742">
    <property type="entry name" value="EGF"/>
</dbReference>
<dbReference type="Pfam" id="PF01826">
    <property type="entry name" value="TIL"/>
    <property type="match status" value="1"/>
</dbReference>
<gene>
    <name evidence="12" type="primary">FCGBP</name>
    <name evidence="12" type="ORF">Tcan_11103</name>
</gene>
<dbReference type="PROSITE" id="PS00022">
    <property type="entry name" value="EGF_1"/>
    <property type="match status" value="1"/>
</dbReference>
<dbReference type="Proteomes" id="UP000031036">
    <property type="component" value="Unassembled WGS sequence"/>
</dbReference>
<feature type="domain" description="EGF-like" evidence="9">
    <location>
        <begin position="69"/>
        <end position="106"/>
    </location>
</feature>
<dbReference type="EMBL" id="JPKZ01001207">
    <property type="protein sequence ID" value="KHN83259.1"/>
    <property type="molecule type" value="Genomic_DNA"/>
</dbReference>
<keyword evidence="5 6" id="KW-1015">Disulfide bond</keyword>
<dbReference type="SUPFAM" id="SSF56496">
    <property type="entry name" value="Fibrinogen C-terminal domain-like"/>
    <property type="match status" value="1"/>
</dbReference>
<dbReference type="InterPro" id="IPR014716">
    <property type="entry name" value="Fibrinogen_a/b/g_C_1"/>
</dbReference>
<keyword evidence="2 6" id="KW-0245">EGF-like domain</keyword>
<feature type="region of interest" description="Disordered" evidence="7">
    <location>
        <begin position="1213"/>
        <end position="1262"/>
    </location>
</feature>
<feature type="region of interest" description="Disordered" evidence="7">
    <location>
        <begin position="1039"/>
        <end position="1058"/>
    </location>
</feature>
<dbReference type="InterPro" id="IPR036084">
    <property type="entry name" value="Ser_inhib-like_sf"/>
</dbReference>
<evidence type="ECO:0000256" key="6">
    <source>
        <dbReference type="PROSITE-ProRule" id="PRU00076"/>
    </source>
</evidence>
<dbReference type="STRING" id="6265.A0A0B2VPK8"/>
<evidence type="ECO:0000313" key="13">
    <source>
        <dbReference type="Proteomes" id="UP000031036"/>
    </source>
</evidence>
<dbReference type="InterPro" id="IPR002919">
    <property type="entry name" value="TIL_dom"/>
</dbReference>
<feature type="region of interest" description="Disordered" evidence="7">
    <location>
        <begin position="914"/>
        <end position="987"/>
    </location>
</feature>
<dbReference type="InterPro" id="IPR024731">
    <property type="entry name" value="NELL2-like_EGF"/>
</dbReference>
<dbReference type="Pfam" id="PF00008">
    <property type="entry name" value="EGF"/>
    <property type="match status" value="1"/>
</dbReference>
<dbReference type="OrthoDB" id="5874307at2759"/>
<dbReference type="PROSITE" id="PS01186">
    <property type="entry name" value="EGF_2"/>
    <property type="match status" value="1"/>
</dbReference>
<comment type="similarity">
    <text evidence="1">Belongs to the serine protease inhibitor-like (TIL domain-containing) family.</text>
</comment>
<feature type="compositionally biased region" description="Polar residues" evidence="7">
    <location>
        <begin position="938"/>
        <end position="978"/>
    </location>
</feature>
<dbReference type="InterPro" id="IPR001846">
    <property type="entry name" value="VWF_type-D"/>
</dbReference>
<evidence type="ECO:0000256" key="2">
    <source>
        <dbReference type="ARBA" id="ARBA00022536"/>
    </source>
</evidence>
<dbReference type="Pfam" id="PF00147">
    <property type="entry name" value="Fibrinogen_C"/>
    <property type="match status" value="1"/>
</dbReference>
<feature type="domain" description="VWFD" evidence="10">
    <location>
        <begin position="150"/>
        <end position="347"/>
    </location>
</feature>
<evidence type="ECO:0000313" key="12">
    <source>
        <dbReference type="EMBL" id="KHN83259.1"/>
    </source>
</evidence>
<keyword evidence="4" id="KW-0646">Protease inhibitor</keyword>
<keyword evidence="4" id="KW-0722">Serine protease inhibitor</keyword>
<feature type="compositionally biased region" description="Polar residues" evidence="7">
    <location>
        <begin position="914"/>
        <end position="928"/>
    </location>
</feature>
<feature type="domain" description="Fibrinogen C-terminal" evidence="11">
    <location>
        <begin position="628"/>
        <end position="838"/>
    </location>
</feature>
<dbReference type="PROSITE" id="PS51406">
    <property type="entry name" value="FIBRINOGEN_C_2"/>
    <property type="match status" value="1"/>
</dbReference>
<dbReference type="SUPFAM" id="SSF57196">
    <property type="entry name" value="EGF/Laminin"/>
    <property type="match status" value="2"/>
</dbReference>